<dbReference type="InterPro" id="IPR032710">
    <property type="entry name" value="NTF2-like_dom_sf"/>
</dbReference>
<reference evidence="2 3" key="1">
    <citation type="journal article" date="2017" name="Antonie Van Leeuwenhoek">
        <title>Rhizobium rhizosphaerae sp. nov., a novel species isolated from rice rhizosphere.</title>
        <authorList>
            <person name="Zhao J.J."/>
            <person name="Zhang J."/>
            <person name="Zhang R.J."/>
            <person name="Zhang C.W."/>
            <person name="Yin H.Q."/>
            <person name="Zhang X.X."/>
        </authorList>
    </citation>
    <scope>NUCLEOTIDE SEQUENCE [LARGE SCALE GENOMIC DNA]</scope>
    <source>
        <strain evidence="2 3">E3</strain>
    </source>
</reference>
<dbReference type="Gene3D" id="3.10.450.50">
    <property type="match status" value="1"/>
</dbReference>
<name>K6WZW8_9ALTE</name>
<dbReference type="EMBL" id="BAEN01000030">
    <property type="protein sequence ID" value="GAC13969.1"/>
    <property type="molecule type" value="Genomic_DNA"/>
</dbReference>
<evidence type="ECO:0000259" key="1">
    <source>
        <dbReference type="Pfam" id="PF13577"/>
    </source>
</evidence>
<evidence type="ECO:0000313" key="3">
    <source>
        <dbReference type="Proteomes" id="UP000006334"/>
    </source>
</evidence>
<gene>
    <name evidence="2" type="ORF">GLIP_1328</name>
</gene>
<dbReference type="AlphaFoldDB" id="K6WZW8"/>
<comment type="caution">
    <text evidence="2">The sequence shown here is derived from an EMBL/GenBank/DDBJ whole genome shotgun (WGS) entry which is preliminary data.</text>
</comment>
<organism evidence="2 3">
    <name type="scientific">Aliiglaciecola lipolytica E3</name>
    <dbReference type="NCBI Taxonomy" id="1127673"/>
    <lineage>
        <taxon>Bacteria</taxon>
        <taxon>Pseudomonadati</taxon>
        <taxon>Pseudomonadota</taxon>
        <taxon>Gammaproteobacteria</taxon>
        <taxon>Alteromonadales</taxon>
        <taxon>Alteromonadaceae</taxon>
        <taxon>Aliiglaciecola</taxon>
    </lineage>
</organism>
<evidence type="ECO:0000313" key="2">
    <source>
        <dbReference type="EMBL" id="GAC13969.1"/>
    </source>
</evidence>
<sequence>MSDNSATADSKSPVNSSGIEKRIDRLESIEAIRQLAAKYALSLDMRDIDAHVGLFAPDVRVGGGKIGRANLKAWVDSTLRDQFSGTSHHLGQHIIEFKDADHAIGVVYSKNEHETGREWVLMQMLYWDDYERIEGIWYFRRRLPCYWYASDLNAAPIGDMKMRWPGREPYTGTFHDLFPSWKSFWENRPSANELPEVASPAPLDQFLQTMRGDTPAPKIRVR</sequence>
<dbReference type="CDD" id="cd00531">
    <property type="entry name" value="NTF2_like"/>
    <property type="match status" value="1"/>
</dbReference>
<dbReference type="Proteomes" id="UP000006334">
    <property type="component" value="Unassembled WGS sequence"/>
</dbReference>
<dbReference type="STRING" id="1127673.GLIP_1328"/>
<accession>K6WZW8</accession>
<dbReference type="Pfam" id="PF13577">
    <property type="entry name" value="SnoaL_4"/>
    <property type="match status" value="1"/>
</dbReference>
<protein>
    <recommendedName>
        <fullName evidence="1">SnoaL-like domain-containing protein</fullName>
    </recommendedName>
</protein>
<keyword evidence="3" id="KW-1185">Reference proteome</keyword>
<feature type="domain" description="SnoaL-like" evidence="1">
    <location>
        <begin position="25"/>
        <end position="142"/>
    </location>
</feature>
<dbReference type="RefSeq" id="WP_008843785.1">
    <property type="nucleotide sequence ID" value="NZ_BAEN01000030.1"/>
</dbReference>
<dbReference type="InterPro" id="IPR037401">
    <property type="entry name" value="SnoaL-like"/>
</dbReference>
<dbReference type="eggNOG" id="ENOG502Z8S9">
    <property type="taxonomic scope" value="Bacteria"/>
</dbReference>
<dbReference type="SUPFAM" id="SSF54427">
    <property type="entry name" value="NTF2-like"/>
    <property type="match status" value="1"/>
</dbReference>
<dbReference type="OrthoDB" id="1492465at2"/>
<proteinExistence type="predicted"/>